<reference evidence="2" key="2">
    <citation type="submission" date="2013-04" db="UniProtKB">
        <authorList>
            <consortium name="EnsemblPlants"/>
        </authorList>
    </citation>
    <scope>IDENTIFICATION</scope>
</reference>
<dbReference type="Gramene" id="OB07G22970.1">
    <property type="protein sequence ID" value="OB07G22970.1"/>
    <property type="gene ID" value="OB07G22970"/>
</dbReference>
<reference evidence="2" key="1">
    <citation type="journal article" date="2013" name="Nat. Commun.">
        <title>Whole-genome sequencing of Oryza brachyantha reveals mechanisms underlying Oryza genome evolution.</title>
        <authorList>
            <person name="Chen J."/>
            <person name="Huang Q."/>
            <person name="Gao D."/>
            <person name="Wang J."/>
            <person name="Lang Y."/>
            <person name="Liu T."/>
            <person name="Li B."/>
            <person name="Bai Z."/>
            <person name="Luis Goicoechea J."/>
            <person name="Liang C."/>
            <person name="Chen C."/>
            <person name="Zhang W."/>
            <person name="Sun S."/>
            <person name="Liao Y."/>
            <person name="Zhang X."/>
            <person name="Yang L."/>
            <person name="Song C."/>
            <person name="Wang M."/>
            <person name="Shi J."/>
            <person name="Liu G."/>
            <person name="Liu J."/>
            <person name="Zhou H."/>
            <person name="Zhou W."/>
            <person name="Yu Q."/>
            <person name="An N."/>
            <person name="Chen Y."/>
            <person name="Cai Q."/>
            <person name="Wang B."/>
            <person name="Liu B."/>
            <person name="Min J."/>
            <person name="Huang Y."/>
            <person name="Wu H."/>
            <person name="Li Z."/>
            <person name="Zhang Y."/>
            <person name="Yin Y."/>
            <person name="Song W."/>
            <person name="Jiang J."/>
            <person name="Jackson S.A."/>
            <person name="Wing R.A."/>
            <person name="Wang J."/>
            <person name="Chen M."/>
        </authorList>
    </citation>
    <scope>NUCLEOTIDE SEQUENCE [LARGE SCALE GENOMIC DNA]</scope>
    <source>
        <strain evidence="2">cv. IRGC 101232</strain>
    </source>
</reference>
<accession>J3MLL5</accession>
<proteinExistence type="predicted"/>
<evidence type="ECO:0000313" key="3">
    <source>
        <dbReference type="Proteomes" id="UP000006038"/>
    </source>
</evidence>
<organism evidence="2">
    <name type="scientific">Oryza brachyantha</name>
    <name type="common">malo sina</name>
    <dbReference type="NCBI Taxonomy" id="4533"/>
    <lineage>
        <taxon>Eukaryota</taxon>
        <taxon>Viridiplantae</taxon>
        <taxon>Streptophyta</taxon>
        <taxon>Embryophyta</taxon>
        <taxon>Tracheophyta</taxon>
        <taxon>Spermatophyta</taxon>
        <taxon>Magnoliopsida</taxon>
        <taxon>Liliopsida</taxon>
        <taxon>Poales</taxon>
        <taxon>Poaceae</taxon>
        <taxon>BOP clade</taxon>
        <taxon>Oryzoideae</taxon>
        <taxon>Oryzeae</taxon>
        <taxon>Oryzinae</taxon>
        <taxon>Oryza</taxon>
    </lineage>
</organism>
<dbReference type="AlphaFoldDB" id="J3MLL5"/>
<evidence type="ECO:0000256" key="1">
    <source>
        <dbReference type="SAM" id="MobiDB-lite"/>
    </source>
</evidence>
<dbReference type="EnsemblPlants" id="OB07G22970.1">
    <property type="protein sequence ID" value="OB07G22970.1"/>
    <property type="gene ID" value="OB07G22970"/>
</dbReference>
<keyword evidence="3" id="KW-1185">Reference proteome</keyword>
<name>J3MLL5_ORYBR</name>
<evidence type="ECO:0000313" key="2">
    <source>
        <dbReference type="EnsemblPlants" id="OB07G22970.1"/>
    </source>
</evidence>
<dbReference type="Proteomes" id="UP000006038">
    <property type="component" value="Chromosome 7"/>
</dbReference>
<feature type="compositionally biased region" description="Low complexity" evidence="1">
    <location>
        <begin position="126"/>
        <end position="139"/>
    </location>
</feature>
<sequence length="149" mass="16460">MNANGVAAELYAPLLLRLLIHRKHPKNPKRSTATGTTIATIQIPVLLLPPLLPACQIHVTNSCSNPQKNVTCIMLEFDKSYMVATHATRQMMMKQSVSVVGPPAATARQVPNAKRPMAKPWLASEWSPPRRWTTTPSRRSTAREKGIDS</sequence>
<feature type="region of interest" description="Disordered" evidence="1">
    <location>
        <begin position="102"/>
        <end position="149"/>
    </location>
</feature>
<dbReference type="HOGENOM" id="CLU_1752556_0_0_1"/>
<protein>
    <submittedName>
        <fullName evidence="2">Uncharacterized protein</fullName>
    </submittedName>
</protein>